<name>A0A069NTE4_9BURK</name>
<keyword evidence="2" id="KW-0732">Signal</keyword>
<dbReference type="Proteomes" id="UP000027439">
    <property type="component" value="Unassembled WGS sequence"/>
</dbReference>
<sequence>MHRSHPILGAVALAACLASSLLFSPVSSHAAEPLIDPHMLSAAPFSFQADRAIFSRMSPPPSDSRIFSPRESLKLNESSQFSQADTRRRQSL</sequence>
<evidence type="ECO:0000256" key="2">
    <source>
        <dbReference type="SAM" id="SignalP"/>
    </source>
</evidence>
<feature type="chain" id="PRO_5001663831" evidence="2">
    <location>
        <begin position="31"/>
        <end position="92"/>
    </location>
</feature>
<feature type="compositionally biased region" description="Polar residues" evidence="1">
    <location>
        <begin position="75"/>
        <end position="84"/>
    </location>
</feature>
<feature type="region of interest" description="Disordered" evidence="1">
    <location>
        <begin position="58"/>
        <end position="92"/>
    </location>
</feature>
<dbReference type="PROSITE" id="PS51257">
    <property type="entry name" value="PROKAR_LIPOPROTEIN"/>
    <property type="match status" value="1"/>
</dbReference>
<feature type="signal peptide" evidence="2">
    <location>
        <begin position="1"/>
        <end position="30"/>
    </location>
</feature>
<dbReference type="EMBL" id="JFHE01000022">
    <property type="protein sequence ID" value="KDR31522.1"/>
    <property type="molecule type" value="Genomic_DNA"/>
</dbReference>
<evidence type="ECO:0000256" key="1">
    <source>
        <dbReference type="SAM" id="MobiDB-lite"/>
    </source>
</evidence>
<dbReference type="AlphaFoldDB" id="A0A069NTE4"/>
<organism evidence="3 4">
    <name type="scientific">Caballeronia grimmiae</name>
    <dbReference type="NCBI Taxonomy" id="1071679"/>
    <lineage>
        <taxon>Bacteria</taxon>
        <taxon>Pseudomonadati</taxon>
        <taxon>Pseudomonadota</taxon>
        <taxon>Betaproteobacteria</taxon>
        <taxon>Burkholderiales</taxon>
        <taxon>Burkholderiaceae</taxon>
        <taxon>Caballeronia</taxon>
    </lineage>
</organism>
<accession>A0A069NTE4</accession>
<proteinExistence type="predicted"/>
<dbReference type="eggNOG" id="ENOG5030X8Z">
    <property type="taxonomic scope" value="Bacteria"/>
</dbReference>
<protein>
    <submittedName>
        <fullName evidence="3">Uncharacterized protein</fullName>
    </submittedName>
</protein>
<reference evidence="3 4" key="1">
    <citation type="submission" date="2014-03" db="EMBL/GenBank/DDBJ databases">
        <title>Draft Genome Sequences of Four Burkholderia Strains.</title>
        <authorList>
            <person name="Liu X.Y."/>
            <person name="Li C.X."/>
            <person name="Xu J.H."/>
        </authorList>
    </citation>
    <scope>NUCLEOTIDE SEQUENCE [LARGE SCALE GENOMIC DNA]</scope>
    <source>
        <strain evidence="3 4">R27</strain>
    </source>
</reference>
<gene>
    <name evidence="3" type="ORF">BG57_12835</name>
</gene>
<evidence type="ECO:0000313" key="3">
    <source>
        <dbReference type="EMBL" id="KDR31522.1"/>
    </source>
</evidence>
<comment type="caution">
    <text evidence="3">The sequence shown here is derived from an EMBL/GenBank/DDBJ whole genome shotgun (WGS) entry which is preliminary data.</text>
</comment>
<evidence type="ECO:0000313" key="4">
    <source>
        <dbReference type="Proteomes" id="UP000027439"/>
    </source>
</evidence>